<organism evidence="1">
    <name type="scientific">Archangium gephyra</name>
    <dbReference type="NCBI Taxonomy" id="48"/>
    <lineage>
        <taxon>Bacteria</taxon>
        <taxon>Pseudomonadati</taxon>
        <taxon>Myxococcota</taxon>
        <taxon>Myxococcia</taxon>
        <taxon>Myxococcales</taxon>
        <taxon>Cystobacterineae</taxon>
        <taxon>Archangiaceae</taxon>
        <taxon>Archangium</taxon>
    </lineage>
</organism>
<sequence length="165" mass="19041">MEDGYETKCEDRTVSVECGSTRKCSRVDMGNGFAKETCSDSPKYCRKTDRVCERVTSYREEPIYADQCGYDTWMWKQVEQIEAKGRDDTPRWPEGNLVAGPLDRVHRLAAYVARIQYRKGGEPREYRYVLPNEARFHEMRKGQSVTLQVRNDGSVLGVLQKGSRD</sequence>
<proteinExistence type="predicted"/>
<dbReference type="EMBL" id="MT520808">
    <property type="protein sequence ID" value="QKW93546.1"/>
    <property type="molecule type" value="Genomic_DNA"/>
</dbReference>
<dbReference type="AlphaFoldDB" id="A0A7D4XIX0"/>
<accession>A0A7D4XIX0</accession>
<evidence type="ECO:0000313" key="1">
    <source>
        <dbReference type="EMBL" id="QKW93546.1"/>
    </source>
</evidence>
<protein>
    <submittedName>
        <fullName evidence="1">Uncharacterized protein</fullName>
    </submittedName>
</protein>
<reference evidence="1" key="1">
    <citation type="journal article" date="2020" name="Molecules">
        <title>2-Hydroxysorangiadenosine: Structure and Biosynthesis of a Myxobacterial Sesquiterpene-Nucleoside.</title>
        <authorList>
            <person name="Okoth D.A."/>
            <person name="Hug J.J."/>
            <person name="Garcia R."/>
            <person name="Sproer C."/>
            <person name="Overmann J."/>
            <person name="Muller R."/>
        </authorList>
    </citation>
    <scope>NUCLEOTIDE SEQUENCE</scope>
    <source>
        <strain evidence="1">MCy8375</strain>
    </source>
</reference>
<name>A0A7D4XIX0_9BACT</name>